<dbReference type="EMBL" id="FOHN01000009">
    <property type="protein sequence ID" value="SET16271.1"/>
    <property type="molecule type" value="Genomic_DNA"/>
</dbReference>
<proteinExistence type="predicted"/>
<dbReference type="AlphaFoldDB" id="A0A1I0C9X9"/>
<gene>
    <name evidence="1" type="ORF">SAMN04487772_10988</name>
</gene>
<dbReference type="Proteomes" id="UP000199800">
    <property type="component" value="Unassembled WGS sequence"/>
</dbReference>
<evidence type="ECO:0000313" key="1">
    <source>
        <dbReference type="EMBL" id="SET16271.1"/>
    </source>
</evidence>
<organism evidence="1 2">
    <name type="scientific">[Clostridium] polysaccharolyticum</name>
    <dbReference type="NCBI Taxonomy" id="29364"/>
    <lineage>
        <taxon>Bacteria</taxon>
        <taxon>Bacillati</taxon>
        <taxon>Bacillota</taxon>
        <taxon>Clostridia</taxon>
        <taxon>Lachnospirales</taxon>
        <taxon>Lachnospiraceae</taxon>
    </lineage>
</organism>
<reference evidence="1 2" key="1">
    <citation type="submission" date="2016-10" db="EMBL/GenBank/DDBJ databases">
        <authorList>
            <person name="de Groot N.N."/>
        </authorList>
    </citation>
    <scope>NUCLEOTIDE SEQUENCE [LARGE SCALE GENOMIC DNA]</scope>
    <source>
        <strain evidence="1 2">DSM 1801</strain>
    </source>
</reference>
<accession>A0A1I0C9X9</accession>
<name>A0A1I0C9X9_9FIRM</name>
<dbReference type="RefSeq" id="WP_092477694.1">
    <property type="nucleotide sequence ID" value="NZ_FOHN01000009.1"/>
</dbReference>
<sequence length="699" mass="80619">MIPEILFDTEDFESIFEDARGKIAGLYPEWTDYNYHDPGITMLEMFAWLKEGQQFYMDQTGEEQKEKFLKLLGTKRLRKEPASSLLAVDVDKDRVIPKGTKFYADQICYETVEQNYVVKEDIIKCFYADTQIRDFVDGHQLSFGSPLRFRMFGSEPEALDAFYIGLEDALPQQIELSIYFDLFTGYEIKRNRLTKELTVPFVHFVMEYLTEDGWEEVLEQRDCTYGFLQDGQIFFQLDKTMKKSAVFGEEAYYLRIRILDGGYDVPPVLESFSVNVFEVRQIDSQVEHCVAKKVQYLKDGTIEVEGRTFLSVYGDNDIYIEQDGILYEIAVVKKYLRQDKGMCTFQFHTPQGILQEGRIHIISFAKDATMLRTLDIANEYPSQKYALSDKYALYENFSLMVKEGDGYVIWEKVEDFSGSGPEDRHFIFDSREGMIQFGDGRHGLPPAGELRIINYAKCLGASGKVKDNQIREIAKELGIAVEAANQKSSWGGRDEETFEESFVRVQKEMRQPLTAVSYEDYEQYIKHTPGLMIASCKALLPQEVKEIFPYYNDSAVTIVVKPFVKQLKKEVMKIYGKNILAYIEQFRMAGTSVYLVKPEYIHFDVYVDVELESHYVGGEERVKEAVQSFFQEFNYKFGSCVRYSGLYGKLDMLECVRRLYGLSFEVKGTGVKYLPDGSVLAPPNGVVELGQMECQFSMI</sequence>
<evidence type="ECO:0000313" key="2">
    <source>
        <dbReference type="Proteomes" id="UP000199800"/>
    </source>
</evidence>
<dbReference type="OrthoDB" id="9027184at2"/>
<dbReference type="STRING" id="29364.SAMN04487772_10988"/>
<keyword evidence="2" id="KW-1185">Reference proteome</keyword>
<protein>
    <submittedName>
        <fullName evidence="1">Putative baseplate assembly protein</fullName>
    </submittedName>
</protein>